<proteinExistence type="predicted"/>
<feature type="transmembrane region" description="Helical" evidence="1">
    <location>
        <begin position="12"/>
        <end position="34"/>
    </location>
</feature>
<evidence type="ECO:0000256" key="1">
    <source>
        <dbReference type="SAM" id="Phobius"/>
    </source>
</evidence>
<name>A0A1C6R7Y6_9ACTN</name>
<organism evidence="3 4">
    <name type="scientific">Micromonospora nigra</name>
    <dbReference type="NCBI Taxonomy" id="145857"/>
    <lineage>
        <taxon>Bacteria</taxon>
        <taxon>Bacillati</taxon>
        <taxon>Actinomycetota</taxon>
        <taxon>Actinomycetes</taxon>
        <taxon>Micromonosporales</taxon>
        <taxon>Micromonosporaceae</taxon>
        <taxon>Micromonospora</taxon>
    </lineage>
</organism>
<keyword evidence="4" id="KW-1185">Reference proteome</keyword>
<evidence type="ECO:0000313" key="2">
    <source>
        <dbReference type="EMBL" id="SCL12859.1"/>
    </source>
</evidence>
<dbReference type="RefSeq" id="WP_139128797.1">
    <property type="nucleotide sequence ID" value="NZ_FMHT01000002.1"/>
</dbReference>
<dbReference type="EMBL" id="FMHT01000002">
    <property type="protein sequence ID" value="SCL13173.1"/>
    <property type="molecule type" value="Genomic_DNA"/>
</dbReference>
<dbReference type="STRING" id="145857.GA0070616_0043"/>
<dbReference type="EMBL" id="FMHT01000002">
    <property type="protein sequence ID" value="SCL12859.1"/>
    <property type="molecule type" value="Genomic_DNA"/>
</dbReference>
<evidence type="ECO:0000313" key="3">
    <source>
        <dbReference type="EMBL" id="SCL13173.1"/>
    </source>
</evidence>
<dbReference type="AlphaFoldDB" id="A0A1C6R7Y6"/>
<keyword evidence="1" id="KW-0472">Membrane</keyword>
<keyword evidence="1" id="KW-1133">Transmembrane helix</keyword>
<accession>A0A1C6R7Y6</accession>
<keyword evidence="1" id="KW-0812">Transmembrane</keyword>
<dbReference type="Proteomes" id="UP000199699">
    <property type="component" value="Unassembled WGS sequence"/>
</dbReference>
<reference evidence="3 4" key="1">
    <citation type="submission" date="2016-06" db="EMBL/GenBank/DDBJ databases">
        <authorList>
            <person name="Kjaerup R.B."/>
            <person name="Dalgaard T.S."/>
            <person name="Juul-Madsen H.R."/>
        </authorList>
    </citation>
    <scope>NUCLEOTIDE SEQUENCE [LARGE SCALE GENOMIC DNA]</scope>
    <source>
        <strain evidence="3 4">DSM 43818</strain>
    </source>
</reference>
<evidence type="ECO:0000313" key="4">
    <source>
        <dbReference type="Proteomes" id="UP000199699"/>
    </source>
</evidence>
<gene>
    <name evidence="2" type="ORF">GA0070616_0043</name>
    <name evidence="3" type="ORF">GA0070616_0149</name>
</gene>
<sequence length="63" mass="6858">MNELADQLGWSVIVFALPVATVTIGVVLVALAALTARRPATRRHCLRVLASLTRYVTALRGER</sequence>
<protein>
    <submittedName>
        <fullName evidence="3">Uncharacterized protein</fullName>
    </submittedName>
</protein>